<dbReference type="NCBIfam" id="TIGR00254">
    <property type="entry name" value="GGDEF"/>
    <property type="match status" value="1"/>
</dbReference>
<keyword evidence="3" id="KW-0472">Membrane</keyword>
<evidence type="ECO:0000313" key="5">
    <source>
        <dbReference type="EMBL" id="KGE67432.1"/>
    </source>
</evidence>
<dbReference type="GO" id="GO:0043709">
    <property type="term" value="P:cell adhesion involved in single-species biofilm formation"/>
    <property type="evidence" value="ECO:0007669"/>
    <property type="project" value="TreeGrafter"/>
</dbReference>
<dbReference type="GO" id="GO:0052621">
    <property type="term" value="F:diguanylate cyclase activity"/>
    <property type="evidence" value="ECO:0007669"/>
    <property type="project" value="UniProtKB-EC"/>
</dbReference>
<dbReference type="AlphaFoldDB" id="A0A0A1Z3U5"/>
<feature type="transmembrane region" description="Helical" evidence="3">
    <location>
        <begin position="33"/>
        <end position="54"/>
    </location>
</feature>
<dbReference type="PROSITE" id="PS50887">
    <property type="entry name" value="GGDEF"/>
    <property type="match status" value="1"/>
</dbReference>
<feature type="transmembrane region" description="Helical" evidence="3">
    <location>
        <begin position="117"/>
        <end position="134"/>
    </location>
</feature>
<dbReference type="Gene3D" id="3.30.70.270">
    <property type="match status" value="1"/>
</dbReference>
<keyword evidence="3" id="KW-1133">Transmembrane helix</keyword>
<sequence length="359" mass="40649">MFKTIEAEVLKKHPSPALQREFAQHDFERLKPFCLLIYIASICIWLVFDLIVSFPGGQGFTGLSMLFLALLTINTITLGFTRDAQHFQWINLIFVAVIALGTRLLIEGLPMDLHPSWLILAASSILYSASVLPLKHWSFVTTMLITWALLNPFHLAQLSLLEVRGALVTFYSVFLTFLTLYSFLKLRQAKLHNFIMSRLLLDQAYLDTLTEIPNRRSFMTSAGKKLSQQPKAHDHYLAMIDIDNFKRVNDVYGHDIGDEVLKRVAQDIKTVMVDFDYARLGGEEFGIYLAGVRREDAAHLANLLCARVREEATQHPVTISIGLARVEDGETLNQALIKADQALYVSKHAGKDRFTFHAP</sequence>
<comment type="caution">
    <text evidence="5">The sequence shown here is derived from an EMBL/GenBank/DDBJ whole genome shotgun (WGS) entry which is preliminary data.</text>
</comment>
<dbReference type="EC" id="2.7.7.65" evidence="1"/>
<feature type="transmembrane region" description="Helical" evidence="3">
    <location>
        <begin position="60"/>
        <end position="80"/>
    </location>
</feature>
<dbReference type="InterPro" id="IPR050469">
    <property type="entry name" value="Diguanylate_Cyclase"/>
</dbReference>
<dbReference type="GO" id="GO:1902201">
    <property type="term" value="P:negative regulation of bacterial-type flagellum-dependent cell motility"/>
    <property type="evidence" value="ECO:0007669"/>
    <property type="project" value="TreeGrafter"/>
</dbReference>
<dbReference type="OrthoDB" id="9812260at2"/>
<dbReference type="PANTHER" id="PTHR45138:SF9">
    <property type="entry name" value="DIGUANYLATE CYCLASE DGCM-RELATED"/>
    <property type="match status" value="1"/>
</dbReference>
<reference evidence="5 6" key="1">
    <citation type="journal article" date="2013" name="Genome Announc.">
        <title>Draft Genome Sequence of Pseudomonas fluorescens LMG 5329, a White Line-Inducing Principle-Producing Bioindicator for the Mushroom Pathogen Pseudomonas tolaasii.</title>
        <authorList>
            <person name="Ghequire M.G."/>
            <person name="Rokni-Zadeh H."/>
            <person name="Zarrineh P."/>
            <person name="De Mot R."/>
        </authorList>
    </citation>
    <scope>NUCLEOTIDE SEQUENCE [LARGE SCALE GENOMIC DNA]</scope>
    <source>
        <strain evidence="5 6">LMG 5329</strain>
    </source>
</reference>
<dbReference type="CDD" id="cd01949">
    <property type="entry name" value="GGDEF"/>
    <property type="match status" value="1"/>
</dbReference>
<dbReference type="RefSeq" id="WP_038846181.1">
    <property type="nucleotide sequence ID" value="NZ_ASGY01000090.1"/>
</dbReference>
<feature type="transmembrane region" description="Helical" evidence="3">
    <location>
        <begin position="166"/>
        <end position="184"/>
    </location>
</feature>
<feature type="transmembrane region" description="Helical" evidence="3">
    <location>
        <begin position="87"/>
        <end position="105"/>
    </location>
</feature>
<dbReference type="InterPro" id="IPR000160">
    <property type="entry name" value="GGDEF_dom"/>
</dbReference>
<dbReference type="SMART" id="SM00267">
    <property type="entry name" value="GGDEF"/>
    <property type="match status" value="1"/>
</dbReference>
<keyword evidence="3" id="KW-0812">Transmembrane</keyword>
<organism evidence="5 6">
    <name type="scientific">Pseudomonas fluorescens LMG 5329</name>
    <dbReference type="NCBI Taxonomy" id="1324332"/>
    <lineage>
        <taxon>Bacteria</taxon>
        <taxon>Pseudomonadati</taxon>
        <taxon>Pseudomonadota</taxon>
        <taxon>Gammaproteobacteria</taxon>
        <taxon>Pseudomonadales</taxon>
        <taxon>Pseudomonadaceae</taxon>
        <taxon>Pseudomonas</taxon>
    </lineage>
</organism>
<dbReference type="GO" id="GO:0005886">
    <property type="term" value="C:plasma membrane"/>
    <property type="evidence" value="ECO:0007669"/>
    <property type="project" value="TreeGrafter"/>
</dbReference>
<dbReference type="PANTHER" id="PTHR45138">
    <property type="entry name" value="REGULATORY COMPONENTS OF SENSORY TRANSDUCTION SYSTEM"/>
    <property type="match status" value="1"/>
</dbReference>
<dbReference type="EMBL" id="ASGY01000090">
    <property type="protein sequence ID" value="KGE67432.1"/>
    <property type="molecule type" value="Genomic_DNA"/>
</dbReference>
<comment type="catalytic activity">
    <reaction evidence="2">
        <text>2 GTP = 3',3'-c-di-GMP + 2 diphosphate</text>
        <dbReference type="Rhea" id="RHEA:24898"/>
        <dbReference type="ChEBI" id="CHEBI:33019"/>
        <dbReference type="ChEBI" id="CHEBI:37565"/>
        <dbReference type="ChEBI" id="CHEBI:58805"/>
        <dbReference type="EC" id="2.7.7.65"/>
    </reaction>
</comment>
<gene>
    <name evidence="5" type="ORF">K814_0113575</name>
</gene>
<feature type="domain" description="GGDEF" evidence="4">
    <location>
        <begin position="233"/>
        <end position="359"/>
    </location>
</feature>
<proteinExistence type="predicted"/>
<evidence type="ECO:0000259" key="4">
    <source>
        <dbReference type="PROSITE" id="PS50887"/>
    </source>
</evidence>
<dbReference type="InterPro" id="IPR043128">
    <property type="entry name" value="Rev_trsase/Diguanyl_cyclase"/>
</dbReference>
<dbReference type="SUPFAM" id="SSF55073">
    <property type="entry name" value="Nucleotide cyclase"/>
    <property type="match status" value="1"/>
</dbReference>
<evidence type="ECO:0000256" key="1">
    <source>
        <dbReference type="ARBA" id="ARBA00012528"/>
    </source>
</evidence>
<dbReference type="InterPro" id="IPR029787">
    <property type="entry name" value="Nucleotide_cyclase"/>
</dbReference>
<dbReference type="Proteomes" id="UP000030060">
    <property type="component" value="Unassembled WGS sequence"/>
</dbReference>
<evidence type="ECO:0000256" key="2">
    <source>
        <dbReference type="ARBA" id="ARBA00034247"/>
    </source>
</evidence>
<accession>A0A0A1Z3U5</accession>
<evidence type="ECO:0000313" key="6">
    <source>
        <dbReference type="Proteomes" id="UP000030060"/>
    </source>
</evidence>
<protein>
    <recommendedName>
        <fullName evidence="1">diguanylate cyclase</fullName>
        <ecNumber evidence="1">2.7.7.65</ecNumber>
    </recommendedName>
</protein>
<name>A0A0A1Z3U5_PSEFL</name>
<feature type="transmembrane region" description="Helical" evidence="3">
    <location>
        <begin position="141"/>
        <end position="160"/>
    </location>
</feature>
<evidence type="ECO:0000256" key="3">
    <source>
        <dbReference type="SAM" id="Phobius"/>
    </source>
</evidence>
<dbReference type="Pfam" id="PF00990">
    <property type="entry name" value="GGDEF"/>
    <property type="match status" value="1"/>
</dbReference>